<reference evidence="2 3" key="1">
    <citation type="journal article" date="2015" name="Genome Announc.">
        <title>Genome Assemblies of Three Soil-Associated Devosia species: D. insulae, D. limi, and D. soli.</title>
        <authorList>
            <person name="Hassan Y.I."/>
            <person name="Lepp D."/>
            <person name="Zhou T."/>
        </authorList>
    </citation>
    <scope>NUCLEOTIDE SEQUENCE [LARGE SCALE GENOMIC DNA]</scope>
    <source>
        <strain evidence="2 3">DS-56</strain>
    </source>
</reference>
<proteinExistence type="predicted"/>
<name>A0A1E5XR74_9HYPH</name>
<dbReference type="EMBL" id="LAJE02000171">
    <property type="protein sequence ID" value="OEO31098.1"/>
    <property type="molecule type" value="Genomic_DNA"/>
</dbReference>
<dbReference type="InterPro" id="IPR018490">
    <property type="entry name" value="cNMP-bd_dom_sf"/>
</dbReference>
<dbReference type="SUPFAM" id="SSF51206">
    <property type="entry name" value="cAMP-binding domain-like"/>
    <property type="match status" value="1"/>
</dbReference>
<evidence type="ECO:0000313" key="2">
    <source>
        <dbReference type="EMBL" id="OEO31098.1"/>
    </source>
</evidence>
<dbReference type="Gene3D" id="2.60.120.10">
    <property type="entry name" value="Jelly Rolls"/>
    <property type="match status" value="1"/>
</dbReference>
<gene>
    <name evidence="2" type="ORF">VW23_017975</name>
</gene>
<dbReference type="CDD" id="cd00038">
    <property type="entry name" value="CAP_ED"/>
    <property type="match status" value="1"/>
</dbReference>
<dbReference type="AlphaFoldDB" id="A0A1E5XR74"/>
<dbReference type="InterPro" id="IPR014710">
    <property type="entry name" value="RmlC-like_jellyroll"/>
</dbReference>
<keyword evidence="3" id="KW-1185">Reference proteome</keyword>
<dbReference type="RefSeq" id="WP_069909715.1">
    <property type="nucleotide sequence ID" value="NZ_LAJE02000171.1"/>
</dbReference>
<dbReference type="InterPro" id="IPR000595">
    <property type="entry name" value="cNMP-bd_dom"/>
</dbReference>
<organism evidence="2 3">
    <name type="scientific">Devosia insulae DS-56</name>
    <dbReference type="NCBI Taxonomy" id="1116389"/>
    <lineage>
        <taxon>Bacteria</taxon>
        <taxon>Pseudomonadati</taxon>
        <taxon>Pseudomonadota</taxon>
        <taxon>Alphaproteobacteria</taxon>
        <taxon>Hyphomicrobiales</taxon>
        <taxon>Devosiaceae</taxon>
        <taxon>Devosia</taxon>
    </lineage>
</organism>
<accession>A0A1E5XR74</accession>
<evidence type="ECO:0000313" key="3">
    <source>
        <dbReference type="Proteomes" id="UP000095463"/>
    </source>
</evidence>
<protein>
    <recommendedName>
        <fullName evidence="1">Cyclic nucleotide-binding domain-containing protein</fullName>
    </recommendedName>
</protein>
<feature type="domain" description="Cyclic nucleotide-binding" evidence="1">
    <location>
        <begin position="1"/>
        <end position="86"/>
    </location>
</feature>
<evidence type="ECO:0000259" key="1">
    <source>
        <dbReference type="PROSITE" id="PS50042"/>
    </source>
</evidence>
<dbReference type="Pfam" id="PF00027">
    <property type="entry name" value="cNMP_binding"/>
    <property type="match status" value="1"/>
</dbReference>
<dbReference type="OrthoDB" id="7947684at2"/>
<comment type="caution">
    <text evidence="2">The sequence shown here is derived from an EMBL/GenBank/DDBJ whole genome shotgun (WGS) entry which is preliminary data.</text>
</comment>
<dbReference type="PROSITE" id="PS50042">
    <property type="entry name" value="CNMP_BINDING_3"/>
    <property type="match status" value="1"/>
</dbReference>
<sequence length="147" mass="15973">MANLLALTNAYPTRNLERGERLIETGESRGELFVLVSGRLVVERDGVEVARISEPGTLVGEMSILLGADHSANVTALTPVEVRHIEDGLRWLEQSPIAALHVATLACQRLDATSALLVQLKKESEGHRDQGFFERLFGAVTGAETRA</sequence>
<dbReference type="Proteomes" id="UP000095463">
    <property type="component" value="Unassembled WGS sequence"/>
</dbReference>